<keyword evidence="2" id="KW-1185">Reference proteome</keyword>
<dbReference type="Proteomes" id="UP001300261">
    <property type="component" value="Unassembled WGS sequence"/>
</dbReference>
<dbReference type="Pfam" id="PF14269">
    <property type="entry name" value="Arylsulfotran_2"/>
    <property type="match status" value="1"/>
</dbReference>
<comment type="caution">
    <text evidence="1">The sequence shown here is derived from an EMBL/GenBank/DDBJ whole genome shotgun (WGS) entry which is preliminary data.</text>
</comment>
<sequence length="456" mass="50560">MRERAFTLDNLLRALFMLAIVALIFVAGAAVTAANIFPGPQISKAIEAGTALYGKLNAQHNVYQSDLWVPQRNDVQGVSVNRGAAVQEGLTLYTTGDKPSAYLIDAEGNVVHEWSRPFSTVWSPGKGDLQQPQPDSHVYFRHAHAFPNGDLLAIYEGVGDTPYGYGMVKLNRDSEVLWSYFGRTHHQFSVAPDGKIYALTHAFMDDQTDRLGHLHNPRLEDFLVVLSPEGEELEKFRLVTALMDSRYRHMLYTVSGFALGDPLHANSVKYIDADLARNFAPGKEGQILMSFREATGLAILDPATGEITWATRGPWLGQHDPDILPNGNILLFDNYGNFSDTAGVSRVLEFDPVTMNIVWRYQGSDETPLESRIRSDQQRLPNGNTLITESNGGRIIEVNRAGETVWEYVNPVRGGPNGDLIPIISWSERLPDTYFDPAIADSASTAETTPNRRKSL</sequence>
<proteinExistence type="predicted"/>
<name>A0ABT3QWK5_9HYPH</name>
<gene>
    <name evidence="1" type="ORF">ON753_02655</name>
</gene>
<dbReference type="PANTHER" id="PTHR35340:SF5">
    <property type="entry name" value="ASST-DOMAIN-CONTAINING PROTEIN"/>
    <property type="match status" value="1"/>
</dbReference>
<dbReference type="Gene3D" id="2.130.10.10">
    <property type="entry name" value="YVTN repeat-like/Quinoprotein amine dehydrogenase"/>
    <property type="match status" value="1"/>
</dbReference>
<dbReference type="EMBL" id="JAPEVI010000002">
    <property type="protein sequence ID" value="MCX2721307.1"/>
    <property type="molecule type" value="Genomic_DNA"/>
</dbReference>
<dbReference type="InterPro" id="IPR015943">
    <property type="entry name" value="WD40/YVTN_repeat-like_dom_sf"/>
</dbReference>
<dbReference type="RefSeq" id="WP_265961010.1">
    <property type="nucleotide sequence ID" value="NZ_JAPEVI010000002.1"/>
</dbReference>
<evidence type="ECO:0000313" key="2">
    <source>
        <dbReference type="Proteomes" id="UP001300261"/>
    </source>
</evidence>
<dbReference type="SUPFAM" id="SSF50998">
    <property type="entry name" value="Quinoprotein alcohol dehydrogenase-like"/>
    <property type="match status" value="1"/>
</dbReference>
<dbReference type="InterPro" id="IPR039535">
    <property type="entry name" value="ASST-like"/>
</dbReference>
<dbReference type="PANTHER" id="PTHR35340">
    <property type="entry name" value="PQQ ENZYME REPEAT PROTEIN-RELATED"/>
    <property type="match status" value="1"/>
</dbReference>
<reference evidence="1 2" key="1">
    <citation type="journal article" date="2016" name="Int. J. Syst. Evol. Microbiol.">
        <title>Labrenzia salina sp. nov., isolated from the rhizosphere of the halophyte Arthrocnemum macrostachyum.</title>
        <authorList>
            <person name="Camacho M."/>
            <person name="Redondo-Gomez S."/>
            <person name="Rodriguez-Llorente I."/>
            <person name="Rohde M."/>
            <person name="Sproer C."/>
            <person name="Schumann P."/>
            <person name="Klenk H.P."/>
            <person name="Montero-Calasanz M.D.C."/>
        </authorList>
    </citation>
    <scope>NUCLEOTIDE SEQUENCE [LARGE SCALE GENOMIC DNA]</scope>
    <source>
        <strain evidence="1 2">DSM 29163</strain>
    </source>
</reference>
<dbReference type="InterPro" id="IPR053143">
    <property type="entry name" value="Arylsulfate_ST"/>
</dbReference>
<evidence type="ECO:0000313" key="1">
    <source>
        <dbReference type="EMBL" id="MCX2721307.1"/>
    </source>
</evidence>
<organism evidence="1 2">
    <name type="scientific">Roseibium salinum</name>
    <dbReference type="NCBI Taxonomy" id="1604349"/>
    <lineage>
        <taxon>Bacteria</taxon>
        <taxon>Pseudomonadati</taxon>
        <taxon>Pseudomonadota</taxon>
        <taxon>Alphaproteobacteria</taxon>
        <taxon>Hyphomicrobiales</taxon>
        <taxon>Stappiaceae</taxon>
        <taxon>Roseibium</taxon>
    </lineage>
</organism>
<protein>
    <submittedName>
        <fullName evidence="1">Aryl-sulfate sulfotransferase</fullName>
    </submittedName>
</protein>
<accession>A0ABT3QWK5</accession>
<dbReference type="InterPro" id="IPR011047">
    <property type="entry name" value="Quinoprotein_ADH-like_sf"/>
</dbReference>